<feature type="transmembrane region" description="Helical" evidence="15">
    <location>
        <begin position="95"/>
        <end position="113"/>
    </location>
</feature>
<protein>
    <recommendedName>
        <fullName evidence="4">Sugar transporter SWEET1</fullName>
    </recommendedName>
    <alternativeName>
        <fullName evidence="13">Solute carrier family 50 member 1</fullName>
    </alternativeName>
</protein>
<dbReference type="EMBL" id="EAAA01000584">
    <property type="status" value="NOT_ANNOTATED_CDS"/>
    <property type="molecule type" value="Genomic_DNA"/>
</dbReference>
<comment type="function">
    <text evidence="14">Mediates sugar transport across membranes.</text>
</comment>
<sequence>MAEFWISFFSNGCIAVTIIMFATGIPQCMEMMKKKTTKNIPFLPYLITNVNAIGWIIYGKMTVNFTVVFVNTIGAGLQTLYMAVYIFFAADKSKPLVQSSVCGGAAAITWYIITQFANVIDAINVTGIICCTVTIFMFASPLAEINTVIANKSTATISLPLTVTASLCSAMWTMFGLVLHDNFIIIPNVLGFFAAFSRFYLFYKYPSSPGLPHSV</sequence>
<dbReference type="GO" id="GO:0000139">
    <property type="term" value="C:Golgi membrane"/>
    <property type="evidence" value="ECO:0007669"/>
    <property type="project" value="UniProtKB-SubCell"/>
</dbReference>
<dbReference type="OMA" id="QLNDYYI"/>
<dbReference type="Gene3D" id="1.20.1280.290">
    <property type="match status" value="2"/>
</dbReference>
<keyword evidence="11" id="KW-0333">Golgi apparatus</keyword>
<evidence type="ECO:0000256" key="5">
    <source>
        <dbReference type="ARBA" id="ARBA00022448"/>
    </source>
</evidence>
<evidence type="ECO:0000256" key="7">
    <source>
        <dbReference type="ARBA" id="ARBA00022597"/>
    </source>
</evidence>
<evidence type="ECO:0000313" key="17">
    <source>
        <dbReference type="Proteomes" id="UP000008144"/>
    </source>
</evidence>
<accession>A0A1W2W6G6</accession>
<evidence type="ECO:0000256" key="11">
    <source>
        <dbReference type="ARBA" id="ARBA00023034"/>
    </source>
</evidence>
<keyword evidence="9" id="KW-0677">Repeat</keyword>
<keyword evidence="8 15" id="KW-0812">Transmembrane</keyword>
<dbReference type="GeneID" id="100185787"/>
<accession>F6U696</accession>
<dbReference type="PANTHER" id="PTHR10791">
    <property type="entry name" value="RAG1-ACTIVATING PROTEIN 1"/>
    <property type="match status" value="1"/>
</dbReference>
<feature type="transmembrane region" description="Helical" evidence="15">
    <location>
        <begin position="155"/>
        <end position="178"/>
    </location>
</feature>
<dbReference type="OrthoDB" id="409725at2759"/>
<dbReference type="AlphaFoldDB" id="F6U696"/>
<keyword evidence="5" id="KW-0813">Transport</keyword>
<dbReference type="InterPro" id="IPR004316">
    <property type="entry name" value="SWEET_rpt"/>
</dbReference>
<reference evidence="16" key="2">
    <citation type="journal article" date="2008" name="Genome Biol.">
        <title>Improved genome assembly and evidence-based global gene model set for the chordate Ciona intestinalis: new insight into intron and operon populations.</title>
        <authorList>
            <person name="Satou Y."/>
            <person name="Mineta K."/>
            <person name="Ogasawara M."/>
            <person name="Sasakura Y."/>
            <person name="Shoguchi E."/>
            <person name="Ueno K."/>
            <person name="Yamada L."/>
            <person name="Matsumoto J."/>
            <person name="Wasserscheid J."/>
            <person name="Dewar K."/>
            <person name="Wiley G.B."/>
            <person name="Macmil S.L."/>
            <person name="Roe B.A."/>
            <person name="Zeller R.W."/>
            <person name="Hastings K.E."/>
            <person name="Lemaire P."/>
            <person name="Lindquist E."/>
            <person name="Endo T."/>
            <person name="Hotta K."/>
            <person name="Inaba K."/>
        </authorList>
    </citation>
    <scope>NUCLEOTIDE SEQUENCE [LARGE SCALE GENOMIC DNA]</scope>
    <source>
        <strain evidence="16">wild type</strain>
    </source>
</reference>
<dbReference type="TCDB" id="2.A.123.1.11">
    <property type="family name" value="the sweet, pq-loop, saliva, mtn3 (sweet) family"/>
</dbReference>
<dbReference type="GeneTree" id="ENSGT00390000007801"/>
<evidence type="ECO:0000256" key="8">
    <source>
        <dbReference type="ARBA" id="ARBA00022692"/>
    </source>
</evidence>
<dbReference type="FunFam" id="1.20.1280.290:FF:000004">
    <property type="entry name" value="Sugar transporter SWEET"/>
    <property type="match status" value="1"/>
</dbReference>
<evidence type="ECO:0000313" key="16">
    <source>
        <dbReference type="Ensembl" id="ENSCINP00000011286.3"/>
    </source>
</evidence>
<organism evidence="16 17">
    <name type="scientific">Ciona intestinalis</name>
    <name type="common">Transparent sea squirt</name>
    <name type="synonym">Ascidia intestinalis</name>
    <dbReference type="NCBI Taxonomy" id="7719"/>
    <lineage>
        <taxon>Eukaryota</taxon>
        <taxon>Metazoa</taxon>
        <taxon>Chordata</taxon>
        <taxon>Tunicata</taxon>
        <taxon>Ascidiacea</taxon>
        <taxon>Phlebobranchia</taxon>
        <taxon>Cionidae</taxon>
        <taxon>Ciona</taxon>
    </lineage>
</organism>
<dbReference type="HOGENOM" id="CLU_048643_3_3_1"/>
<dbReference type="InterPro" id="IPR047664">
    <property type="entry name" value="SWEET"/>
</dbReference>
<dbReference type="Ensembl" id="ENSCINT00000011286.3">
    <property type="protein sequence ID" value="ENSCINP00000011286.3"/>
    <property type="gene ID" value="ENSCING00000005468.3"/>
</dbReference>
<dbReference type="Pfam" id="PF03083">
    <property type="entry name" value="MtN3_slv"/>
    <property type="match status" value="2"/>
</dbReference>
<keyword evidence="17" id="KW-1185">Reference proteome</keyword>
<dbReference type="GO" id="GO:0051119">
    <property type="term" value="F:sugar transmembrane transporter activity"/>
    <property type="evidence" value="ECO:0000318"/>
    <property type="project" value="GO_Central"/>
</dbReference>
<feature type="transmembrane region" description="Helical" evidence="15">
    <location>
        <begin position="184"/>
        <end position="203"/>
    </location>
</feature>
<keyword evidence="12 15" id="KW-0472">Membrane</keyword>
<reference evidence="16" key="4">
    <citation type="submission" date="2025-09" db="UniProtKB">
        <authorList>
            <consortium name="Ensembl"/>
        </authorList>
    </citation>
    <scope>IDENTIFICATION</scope>
</reference>
<evidence type="ECO:0000256" key="13">
    <source>
        <dbReference type="ARBA" id="ARBA00031430"/>
    </source>
</evidence>
<dbReference type="Proteomes" id="UP000008144">
    <property type="component" value="Chromosome 10"/>
</dbReference>
<dbReference type="GO" id="GO:0016020">
    <property type="term" value="C:membrane"/>
    <property type="evidence" value="ECO:0000318"/>
    <property type="project" value="GO_Central"/>
</dbReference>
<dbReference type="GO" id="GO:0005886">
    <property type="term" value="C:plasma membrane"/>
    <property type="evidence" value="ECO:0007669"/>
    <property type="project" value="UniProtKB-SubCell"/>
</dbReference>
<feature type="transmembrane region" description="Helical" evidence="15">
    <location>
        <begin position="40"/>
        <end position="58"/>
    </location>
</feature>
<keyword evidence="10 15" id="KW-1133">Transmembrane helix</keyword>
<dbReference type="FunFam" id="1.20.1280.290:FF:000010">
    <property type="entry name" value="Sugar transporter SWEET"/>
    <property type="match status" value="1"/>
</dbReference>
<comment type="similarity">
    <text evidence="3">Belongs to the SWEET sugar transporter family.</text>
</comment>
<keyword evidence="7" id="KW-0762">Sugar transport</keyword>
<reference evidence="16" key="3">
    <citation type="submission" date="2025-08" db="UniProtKB">
        <authorList>
            <consortium name="Ensembl"/>
        </authorList>
    </citation>
    <scope>IDENTIFICATION</scope>
</reference>
<dbReference type="PANTHER" id="PTHR10791:SF30">
    <property type="entry name" value="SUGAR TRANSPORTER SWEET1"/>
    <property type="match status" value="1"/>
</dbReference>
<proteinExistence type="inferred from homology"/>
<evidence type="ECO:0000256" key="4">
    <source>
        <dbReference type="ARBA" id="ARBA00021741"/>
    </source>
</evidence>
<evidence type="ECO:0000256" key="6">
    <source>
        <dbReference type="ARBA" id="ARBA00022475"/>
    </source>
</evidence>
<name>F6U696_CIOIN</name>
<evidence type="ECO:0000256" key="1">
    <source>
        <dbReference type="ARBA" id="ARBA00004651"/>
    </source>
</evidence>
<gene>
    <name evidence="16" type="primary">LOC100185787</name>
</gene>
<keyword evidence="6" id="KW-1003">Cell membrane</keyword>
<comment type="subcellular location">
    <subcellularLocation>
        <location evidence="1">Cell membrane</location>
        <topology evidence="1">Multi-pass membrane protein</topology>
    </subcellularLocation>
    <subcellularLocation>
        <location evidence="2">Golgi apparatus membrane</location>
        <topology evidence="2">Multi-pass membrane protein</topology>
    </subcellularLocation>
</comment>
<evidence type="ECO:0000256" key="14">
    <source>
        <dbReference type="ARBA" id="ARBA00054132"/>
    </source>
</evidence>
<dbReference type="KEGG" id="cin:100185787"/>
<dbReference type="InParanoid" id="F6U696"/>
<evidence type="ECO:0000256" key="3">
    <source>
        <dbReference type="ARBA" id="ARBA00007809"/>
    </source>
</evidence>
<feature type="transmembrane region" description="Helical" evidence="15">
    <location>
        <begin position="64"/>
        <end position="88"/>
    </location>
</feature>
<dbReference type="GO" id="GO:0008643">
    <property type="term" value="P:carbohydrate transport"/>
    <property type="evidence" value="ECO:0000318"/>
    <property type="project" value="GO_Central"/>
</dbReference>
<reference evidence="17" key="1">
    <citation type="journal article" date="2002" name="Science">
        <title>The draft genome of Ciona intestinalis: insights into chordate and vertebrate origins.</title>
        <authorList>
            <person name="Dehal P."/>
            <person name="Satou Y."/>
            <person name="Campbell R.K."/>
            <person name="Chapman J."/>
            <person name="Degnan B."/>
            <person name="De Tomaso A."/>
            <person name="Davidson B."/>
            <person name="Di Gregorio A."/>
            <person name="Gelpke M."/>
            <person name="Goodstein D.M."/>
            <person name="Harafuji N."/>
            <person name="Hastings K.E."/>
            <person name="Ho I."/>
            <person name="Hotta K."/>
            <person name="Huang W."/>
            <person name="Kawashima T."/>
            <person name="Lemaire P."/>
            <person name="Martinez D."/>
            <person name="Meinertzhagen I.A."/>
            <person name="Necula S."/>
            <person name="Nonaka M."/>
            <person name="Putnam N."/>
            <person name="Rash S."/>
            <person name="Saiga H."/>
            <person name="Satake M."/>
            <person name="Terry A."/>
            <person name="Yamada L."/>
            <person name="Wang H.G."/>
            <person name="Awazu S."/>
            <person name="Azumi K."/>
            <person name="Boore J."/>
            <person name="Branno M."/>
            <person name="Chin-Bow S."/>
            <person name="DeSantis R."/>
            <person name="Doyle S."/>
            <person name="Francino P."/>
            <person name="Keys D.N."/>
            <person name="Haga S."/>
            <person name="Hayashi H."/>
            <person name="Hino K."/>
            <person name="Imai K.S."/>
            <person name="Inaba K."/>
            <person name="Kano S."/>
            <person name="Kobayashi K."/>
            <person name="Kobayashi M."/>
            <person name="Lee B.I."/>
            <person name="Makabe K.W."/>
            <person name="Manohar C."/>
            <person name="Matassi G."/>
            <person name="Medina M."/>
            <person name="Mochizuki Y."/>
            <person name="Mount S."/>
            <person name="Morishita T."/>
            <person name="Miura S."/>
            <person name="Nakayama A."/>
            <person name="Nishizaka S."/>
            <person name="Nomoto H."/>
            <person name="Ohta F."/>
            <person name="Oishi K."/>
            <person name="Rigoutsos I."/>
            <person name="Sano M."/>
            <person name="Sasaki A."/>
            <person name="Sasakura Y."/>
            <person name="Shoguchi E."/>
            <person name="Shin-i T."/>
            <person name="Spagnuolo A."/>
            <person name="Stainier D."/>
            <person name="Suzuki M.M."/>
            <person name="Tassy O."/>
            <person name="Takatori N."/>
            <person name="Tokuoka M."/>
            <person name="Yagi K."/>
            <person name="Yoshizaki F."/>
            <person name="Wada S."/>
            <person name="Zhang C."/>
            <person name="Hyatt P.D."/>
            <person name="Larimer F."/>
            <person name="Detter C."/>
            <person name="Doggett N."/>
            <person name="Glavina T."/>
            <person name="Hawkins T."/>
            <person name="Richardson P."/>
            <person name="Lucas S."/>
            <person name="Kohara Y."/>
            <person name="Levine M."/>
            <person name="Satoh N."/>
            <person name="Rokhsar D.S."/>
        </authorList>
    </citation>
    <scope>NUCLEOTIDE SEQUENCE [LARGE SCALE GENOMIC DNA]</scope>
</reference>
<evidence type="ECO:0000256" key="2">
    <source>
        <dbReference type="ARBA" id="ARBA00004653"/>
    </source>
</evidence>
<feature type="transmembrane region" description="Helical" evidence="15">
    <location>
        <begin position="119"/>
        <end position="143"/>
    </location>
</feature>
<feature type="transmembrane region" description="Helical" evidence="15">
    <location>
        <begin position="6"/>
        <end position="28"/>
    </location>
</feature>
<evidence type="ECO:0000256" key="15">
    <source>
        <dbReference type="SAM" id="Phobius"/>
    </source>
</evidence>
<dbReference type="RefSeq" id="XP_002125273.1">
    <property type="nucleotide sequence ID" value="XM_002125237.4"/>
</dbReference>
<dbReference type="STRING" id="7719.ENSCINP00000011286"/>
<evidence type="ECO:0000256" key="10">
    <source>
        <dbReference type="ARBA" id="ARBA00022989"/>
    </source>
</evidence>
<evidence type="ECO:0000256" key="9">
    <source>
        <dbReference type="ARBA" id="ARBA00022737"/>
    </source>
</evidence>
<evidence type="ECO:0000256" key="12">
    <source>
        <dbReference type="ARBA" id="ARBA00023136"/>
    </source>
</evidence>